<evidence type="ECO:0000256" key="1">
    <source>
        <dbReference type="SAM" id="MobiDB-lite"/>
    </source>
</evidence>
<comment type="caution">
    <text evidence="2">The sequence shown here is derived from an EMBL/GenBank/DDBJ whole genome shotgun (WGS) entry which is preliminary data.</text>
</comment>
<sequence length="109" mass="12808">MTFRTRKQSITSVQHTRVLAHHVRNRNTHHPLHDTWLHRLDSLKGSVAQFNTVSPFKLETEEPMGWKGLRRDPGSYQNRGLTDHYPTQKDIFRRFLSVMMGARRGGEEE</sequence>
<organism evidence="2 3">
    <name type="scientific">Psophocarpus tetragonolobus</name>
    <name type="common">Winged bean</name>
    <name type="synonym">Dolichos tetragonolobus</name>
    <dbReference type="NCBI Taxonomy" id="3891"/>
    <lineage>
        <taxon>Eukaryota</taxon>
        <taxon>Viridiplantae</taxon>
        <taxon>Streptophyta</taxon>
        <taxon>Embryophyta</taxon>
        <taxon>Tracheophyta</taxon>
        <taxon>Spermatophyta</taxon>
        <taxon>Magnoliopsida</taxon>
        <taxon>eudicotyledons</taxon>
        <taxon>Gunneridae</taxon>
        <taxon>Pentapetalae</taxon>
        <taxon>rosids</taxon>
        <taxon>fabids</taxon>
        <taxon>Fabales</taxon>
        <taxon>Fabaceae</taxon>
        <taxon>Papilionoideae</taxon>
        <taxon>50 kb inversion clade</taxon>
        <taxon>NPAAA clade</taxon>
        <taxon>indigoferoid/millettioid clade</taxon>
        <taxon>Phaseoleae</taxon>
        <taxon>Psophocarpus</taxon>
    </lineage>
</organism>
<reference evidence="2 3" key="1">
    <citation type="submission" date="2024-01" db="EMBL/GenBank/DDBJ databases">
        <title>The genomes of 5 underutilized Papilionoideae crops provide insights into root nodulation and disease resistanc.</title>
        <authorList>
            <person name="Jiang F."/>
        </authorList>
    </citation>
    <scope>NUCLEOTIDE SEQUENCE [LARGE SCALE GENOMIC DNA]</scope>
    <source>
        <strain evidence="2">DUOXIRENSHENG_FW03</strain>
        <tissue evidence="2">Leaves</tissue>
    </source>
</reference>
<name>A0AAN9SW43_PSOTE</name>
<dbReference type="AlphaFoldDB" id="A0AAN9SW43"/>
<keyword evidence="3" id="KW-1185">Reference proteome</keyword>
<evidence type="ECO:0000313" key="3">
    <source>
        <dbReference type="Proteomes" id="UP001386955"/>
    </source>
</evidence>
<protein>
    <submittedName>
        <fullName evidence="2">Uncharacterized protein</fullName>
    </submittedName>
</protein>
<gene>
    <name evidence="2" type="ORF">VNO78_08251</name>
</gene>
<evidence type="ECO:0000313" key="2">
    <source>
        <dbReference type="EMBL" id="KAK7406622.1"/>
    </source>
</evidence>
<proteinExistence type="predicted"/>
<dbReference type="EMBL" id="JAYMYS010000002">
    <property type="protein sequence ID" value="KAK7406622.1"/>
    <property type="molecule type" value="Genomic_DNA"/>
</dbReference>
<feature type="region of interest" description="Disordered" evidence="1">
    <location>
        <begin position="64"/>
        <end position="83"/>
    </location>
</feature>
<accession>A0AAN9SW43</accession>
<dbReference type="Proteomes" id="UP001386955">
    <property type="component" value="Unassembled WGS sequence"/>
</dbReference>